<feature type="transmembrane region" description="Helical" evidence="1">
    <location>
        <begin position="163"/>
        <end position="181"/>
    </location>
</feature>
<feature type="transmembrane region" description="Helical" evidence="1">
    <location>
        <begin position="282"/>
        <end position="299"/>
    </location>
</feature>
<feature type="transmembrane region" description="Helical" evidence="1">
    <location>
        <begin position="128"/>
        <end position="151"/>
    </location>
</feature>
<dbReference type="PANTHER" id="PTHR23028:SF134">
    <property type="entry name" value="PUTATIVE (AFU_ORTHOLOGUE AFUA_4G08520)-RELATED"/>
    <property type="match status" value="1"/>
</dbReference>
<feature type="domain" description="Acyltransferase 3" evidence="2">
    <location>
        <begin position="55"/>
        <end position="394"/>
    </location>
</feature>
<feature type="transmembrane region" description="Helical" evidence="1">
    <location>
        <begin position="89"/>
        <end position="108"/>
    </location>
</feature>
<feature type="transmembrane region" description="Helical" evidence="1">
    <location>
        <begin position="218"/>
        <end position="239"/>
    </location>
</feature>
<keyword evidence="3" id="KW-0012">Acyltransferase</keyword>
<dbReference type="KEGG" id="tsa:AciPR4_4164"/>
<dbReference type="STRING" id="401053.AciPR4_4164"/>
<feature type="transmembrane region" description="Helical" evidence="1">
    <location>
        <begin position="193"/>
        <end position="211"/>
    </location>
</feature>
<gene>
    <name evidence="3" type="ordered locus">AciPR4_4164</name>
</gene>
<dbReference type="Proteomes" id="UP000006844">
    <property type="component" value="Chromosome"/>
</dbReference>
<keyword evidence="3" id="KW-0808">Transferase</keyword>
<keyword evidence="1" id="KW-1133">Transmembrane helix</keyword>
<feature type="transmembrane region" description="Helical" evidence="1">
    <location>
        <begin position="349"/>
        <end position="365"/>
    </location>
</feature>
<feature type="transmembrane region" description="Helical" evidence="1">
    <location>
        <begin position="251"/>
        <end position="270"/>
    </location>
</feature>
<dbReference type="HOGENOM" id="CLU_005679_2_1_0"/>
<feature type="transmembrane region" description="Helical" evidence="1">
    <location>
        <begin position="311"/>
        <end position="328"/>
    </location>
</feature>
<sequence>MTKVLGFLRDLVCALRATPPFAQERAKNGARVLYAGSHSMNRTPAYLQTKSHYEILDGLRGVAALMVVMFHTFEAYADGNRFKQIMNHGYLAVDFFFLLSGFVVAYAYDDRWGKMTQWDFYKRRLVRLQPMVIMGNVIGAALFYFQACPIFSLVSTTPVHKMLLVMLVGFTMLPLLPSMDIRGWQEMHPLDGPAWSLFFEYIANILYGIGFRKLSNKALGVFVALSAALLIHLTVFGTQGDVIGGWAVDKTQMHIGFARMLYPFFAGILLMRLGKRIHVPNAFTWCSLMIVVIFCLPRFGGPQHLWRNGLYESFCIIVLFPIVVAMGAGDRISGPLATKLCKFFGEISYPLYITHYPLIYVYTAWVTRNKIPAAQGAVWGVALLLTAVTIAYACLKLYDEPVREWLRRRFLVKSALDS</sequence>
<feature type="transmembrane region" description="Helical" evidence="1">
    <location>
        <begin position="377"/>
        <end position="398"/>
    </location>
</feature>
<dbReference type="PANTHER" id="PTHR23028">
    <property type="entry name" value="ACETYLTRANSFERASE"/>
    <property type="match status" value="1"/>
</dbReference>
<dbReference type="AlphaFoldDB" id="E8V5F1"/>
<evidence type="ECO:0000256" key="1">
    <source>
        <dbReference type="SAM" id="Phobius"/>
    </source>
</evidence>
<organism evidence="3 4">
    <name type="scientific">Terriglobus saanensis (strain ATCC BAA-1853 / DSM 23119 / SP1PR4)</name>
    <dbReference type="NCBI Taxonomy" id="401053"/>
    <lineage>
        <taxon>Bacteria</taxon>
        <taxon>Pseudomonadati</taxon>
        <taxon>Acidobacteriota</taxon>
        <taxon>Terriglobia</taxon>
        <taxon>Terriglobales</taxon>
        <taxon>Acidobacteriaceae</taxon>
        <taxon>Terriglobus</taxon>
    </lineage>
</organism>
<dbReference type="EMBL" id="CP002467">
    <property type="protein sequence ID" value="ADV84910.1"/>
    <property type="molecule type" value="Genomic_DNA"/>
</dbReference>
<dbReference type="InterPro" id="IPR002656">
    <property type="entry name" value="Acyl_transf_3_dom"/>
</dbReference>
<dbReference type="InterPro" id="IPR050879">
    <property type="entry name" value="Acyltransferase_3"/>
</dbReference>
<protein>
    <submittedName>
        <fullName evidence="3">Acyltransferase 3</fullName>
    </submittedName>
</protein>
<keyword evidence="1" id="KW-0472">Membrane</keyword>
<keyword evidence="4" id="KW-1185">Reference proteome</keyword>
<reference evidence="3 4" key="1">
    <citation type="journal article" date="2012" name="Stand. Genomic Sci.">
        <title>Complete genome sequence of Terriglobus saanensis type strain SP1PR4(T), an Acidobacteria from tundra soil.</title>
        <authorList>
            <person name="Rawat S.R."/>
            <person name="Mannisto M.K."/>
            <person name="Starovoytov V."/>
            <person name="Goodwin L."/>
            <person name="Nolan M."/>
            <person name="Hauser L."/>
            <person name="Land M."/>
            <person name="Davenport K.W."/>
            <person name="Woyke T."/>
            <person name="Haggblom M.M."/>
        </authorList>
    </citation>
    <scope>NUCLEOTIDE SEQUENCE</scope>
    <source>
        <strain evidence="4">ATCC BAA-1853 / DSM 23119 / SP1PR4</strain>
    </source>
</reference>
<dbReference type="eggNOG" id="COG1835">
    <property type="taxonomic scope" value="Bacteria"/>
</dbReference>
<evidence type="ECO:0000259" key="2">
    <source>
        <dbReference type="Pfam" id="PF01757"/>
    </source>
</evidence>
<accession>E8V5F1</accession>
<keyword evidence="1" id="KW-0812">Transmembrane</keyword>
<proteinExistence type="predicted"/>
<name>E8V5F1_TERSS</name>
<evidence type="ECO:0000313" key="3">
    <source>
        <dbReference type="EMBL" id="ADV84910.1"/>
    </source>
</evidence>
<dbReference type="GO" id="GO:0016747">
    <property type="term" value="F:acyltransferase activity, transferring groups other than amino-acyl groups"/>
    <property type="evidence" value="ECO:0007669"/>
    <property type="project" value="InterPro"/>
</dbReference>
<evidence type="ECO:0000313" key="4">
    <source>
        <dbReference type="Proteomes" id="UP000006844"/>
    </source>
</evidence>
<dbReference type="Pfam" id="PF01757">
    <property type="entry name" value="Acyl_transf_3"/>
    <property type="match status" value="1"/>
</dbReference>